<comment type="caution">
    <text evidence="1">The sequence shown here is derived from an EMBL/GenBank/DDBJ whole genome shotgun (WGS) entry which is preliminary data.</text>
</comment>
<proteinExistence type="predicted"/>
<dbReference type="InterPro" id="IPR016181">
    <property type="entry name" value="Acyl_CoA_acyltransferase"/>
</dbReference>
<reference evidence="1" key="1">
    <citation type="journal article" date="2023" name="Mol. Phylogenet. Evol.">
        <title>Genome-scale phylogeny and comparative genomics of the fungal order Sordariales.</title>
        <authorList>
            <person name="Hensen N."/>
            <person name="Bonometti L."/>
            <person name="Westerberg I."/>
            <person name="Brannstrom I.O."/>
            <person name="Guillou S."/>
            <person name="Cros-Aarteil S."/>
            <person name="Calhoun S."/>
            <person name="Haridas S."/>
            <person name="Kuo A."/>
            <person name="Mondo S."/>
            <person name="Pangilinan J."/>
            <person name="Riley R."/>
            <person name="LaButti K."/>
            <person name="Andreopoulos B."/>
            <person name="Lipzen A."/>
            <person name="Chen C."/>
            <person name="Yan M."/>
            <person name="Daum C."/>
            <person name="Ng V."/>
            <person name="Clum A."/>
            <person name="Steindorff A."/>
            <person name="Ohm R.A."/>
            <person name="Martin F."/>
            <person name="Silar P."/>
            <person name="Natvig D.O."/>
            <person name="Lalanne C."/>
            <person name="Gautier V."/>
            <person name="Ament-Velasquez S.L."/>
            <person name="Kruys A."/>
            <person name="Hutchinson M.I."/>
            <person name="Powell A.J."/>
            <person name="Barry K."/>
            <person name="Miller A.N."/>
            <person name="Grigoriev I.V."/>
            <person name="Debuchy R."/>
            <person name="Gladieux P."/>
            <person name="Hiltunen Thoren M."/>
            <person name="Johannesson H."/>
        </authorList>
    </citation>
    <scope>NUCLEOTIDE SEQUENCE</scope>
    <source>
        <strain evidence="1">FGSC 1904</strain>
    </source>
</reference>
<dbReference type="EMBL" id="JAUTDP010000018">
    <property type="protein sequence ID" value="KAK3388080.1"/>
    <property type="molecule type" value="Genomic_DNA"/>
</dbReference>
<reference evidence="1" key="2">
    <citation type="submission" date="2023-07" db="EMBL/GenBank/DDBJ databases">
        <authorList>
            <consortium name="Lawrence Berkeley National Laboratory"/>
            <person name="Haridas S."/>
            <person name="Hensen N."/>
            <person name="Bonometti L."/>
            <person name="Westerberg I."/>
            <person name="Brannstrom I.O."/>
            <person name="Guillou S."/>
            <person name="Cros-Aarteil S."/>
            <person name="Calhoun S."/>
            <person name="Kuo A."/>
            <person name="Mondo S."/>
            <person name="Pangilinan J."/>
            <person name="Riley R."/>
            <person name="LaButti K."/>
            <person name="Andreopoulos B."/>
            <person name="Lipzen A."/>
            <person name="Chen C."/>
            <person name="Yanf M."/>
            <person name="Daum C."/>
            <person name="Ng V."/>
            <person name="Clum A."/>
            <person name="Steindorff A."/>
            <person name="Ohm R."/>
            <person name="Martin F."/>
            <person name="Silar P."/>
            <person name="Natvig D."/>
            <person name="Lalanne C."/>
            <person name="Gautier V."/>
            <person name="Ament-velasquez S.L."/>
            <person name="Kruys A."/>
            <person name="Hutchinson M.I."/>
            <person name="Powell A.J."/>
            <person name="Barry K."/>
            <person name="Miller A.N."/>
            <person name="Grigoriev I.V."/>
            <person name="Debuchy R."/>
            <person name="Gladieux P."/>
            <person name="Thoren M.H."/>
            <person name="Johannesson H."/>
        </authorList>
    </citation>
    <scope>NUCLEOTIDE SEQUENCE</scope>
    <source>
        <strain evidence="1">FGSC 1904</strain>
    </source>
</reference>
<keyword evidence="2" id="KW-1185">Reference proteome</keyword>
<protein>
    <submittedName>
        <fullName evidence="1">Uncharacterized protein</fullName>
    </submittedName>
</protein>
<dbReference type="Gene3D" id="3.40.630.30">
    <property type="match status" value="1"/>
</dbReference>
<sequence length="284" mass="31503">MSSPTTLPPRYQIRKLTLDDLPFAHAIITHANLFHNALWAKLHASDAVDRAYRIFNTGSYNTSHGIESGFSYGVFDTEYVYKNPQSAATNGAIYWDPILHPASSGSDLLAQMDFPLVSVALAYDPVATPFDPVMFQPIFDELPLFPKLVAVTEANDIRPPEERKPKVVGECLFRCGTATRADYERKGLARALAGHLMGEAKKAGYKATQVGTVNNRLNEIWERVPGQEESGNKVVEGAKSRVVSVVDLEHYEEDEVDEEGKKTGKKVNPFMGVKVVRKCIYVTL</sequence>
<dbReference type="AlphaFoldDB" id="A0AAE0NV97"/>
<name>A0AAE0NV97_SORBR</name>
<dbReference type="SUPFAM" id="SSF55729">
    <property type="entry name" value="Acyl-CoA N-acyltransferases (Nat)"/>
    <property type="match status" value="1"/>
</dbReference>
<organism evidence="1 2">
    <name type="scientific">Sordaria brevicollis</name>
    <dbReference type="NCBI Taxonomy" id="83679"/>
    <lineage>
        <taxon>Eukaryota</taxon>
        <taxon>Fungi</taxon>
        <taxon>Dikarya</taxon>
        <taxon>Ascomycota</taxon>
        <taxon>Pezizomycotina</taxon>
        <taxon>Sordariomycetes</taxon>
        <taxon>Sordariomycetidae</taxon>
        <taxon>Sordariales</taxon>
        <taxon>Sordariaceae</taxon>
        <taxon>Sordaria</taxon>
    </lineage>
</organism>
<gene>
    <name evidence="1" type="ORF">B0T20DRAFT_108873</name>
</gene>
<evidence type="ECO:0000313" key="1">
    <source>
        <dbReference type="EMBL" id="KAK3388080.1"/>
    </source>
</evidence>
<dbReference type="Proteomes" id="UP001281003">
    <property type="component" value="Unassembled WGS sequence"/>
</dbReference>
<evidence type="ECO:0000313" key="2">
    <source>
        <dbReference type="Proteomes" id="UP001281003"/>
    </source>
</evidence>
<accession>A0AAE0NV97</accession>